<keyword evidence="2" id="KW-0963">Cytoplasm</keyword>
<evidence type="ECO:0000256" key="15">
    <source>
        <dbReference type="ARBA" id="ARBA00039316"/>
    </source>
</evidence>
<evidence type="ECO:0000313" key="20">
    <source>
        <dbReference type="Proteomes" id="UP000709437"/>
    </source>
</evidence>
<dbReference type="PANTHER" id="PTHR43152">
    <property type="entry name" value="UVRABC SYSTEM PROTEIN A"/>
    <property type="match status" value="1"/>
</dbReference>
<name>A0A9Q2W2I5_9MICO</name>
<evidence type="ECO:0000256" key="14">
    <source>
        <dbReference type="ARBA" id="ARBA00038000"/>
    </source>
</evidence>
<comment type="caution">
    <text evidence="19">The sequence shown here is derived from an EMBL/GenBank/DDBJ whole genome shotgun (WGS) entry which is preliminary data.</text>
</comment>
<organism evidence="19 20">
    <name type="scientific">Curtobacterium flaccumfaciens pv. flaccumfaciens</name>
    <dbReference type="NCBI Taxonomy" id="138532"/>
    <lineage>
        <taxon>Bacteria</taxon>
        <taxon>Bacillati</taxon>
        <taxon>Actinomycetota</taxon>
        <taxon>Actinomycetes</taxon>
        <taxon>Micrococcales</taxon>
        <taxon>Microbacteriaceae</taxon>
        <taxon>Curtobacterium</taxon>
    </lineage>
</organism>
<dbReference type="GO" id="GO:0005737">
    <property type="term" value="C:cytoplasm"/>
    <property type="evidence" value="ECO:0007669"/>
    <property type="project" value="UniProtKB-SubCell"/>
</dbReference>
<dbReference type="GO" id="GO:0004518">
    <property type="term" value="F:nuclease activity"/>
    <property type="evidence" value="ECO:0007669"/>
    <property type="project" value="UniProtKB-KW"/>
</dbReference>
<dbReference type="PROSITE" id="PS00211">
    <property type="entry name" value="ABC_TRANSPORTER_1"/>
    <property type="match status" value="2"/>
</dbReference>
<feature type="region of interest" description="Disordered" evidence="17">
    <location>
        <begin position="786"/>
        <end position="807"/>
    </location>
</feature>
<accession>A0A9Q2W2I5</accession>
<dbReference type="InterPro" id="IPR041552">
    <property type="entry name" value="UvrA_DNA-bd"/>
</dbReference>
<evidence type="ECO:0000256" key="8">
    <source>
        <dbReference type="ARBA" id="ARBA00022771"/>
    </source>
</evidence>
<proteinExistence type="inferred from homology"/>
<dbReference type="RefSeq" id="WP_214562464.1">
    <property type="nucleotide sequence ID" value="NZ_JAHEWX010000004.1"/>
</dbReference>
<evidence type="ECO:0000313" key="19">
    <source>
        <dbReference type="EMBL" id="MBT1541085.1"/>
    </source>
</evidence>
<sequence length="807" mass="85366">MPAPRSTKTDDRPGPDDFIRVRGARENNLRDVDVDIPRDRIVAFTGVSGSGKSSLAFGTVFAEAQRRFLESVAPYARRLIAQGSTPHVDSITGLPPAVALQQRRGAPSSRSTVGTMTTLSNSMRMLYSRAGTYPSGADRLESDSFSPNTVAGACPRCHGIGTAHEVTEASAVHDPSLSIRDGAITAWPGAWQGKNLRDVTAVLGYDIERPWRELSREDRDWLLFTEEQPVVQVQPKRDRVAKPYKGRFWSARQFVLHTLADSQSETQRKKVLQFVESGPCGLCGGTGLTRAGLAVTIGGHSIAELNALPLTGLADVLRPIASITDAAAATSRASSGEHTEVAVAISRDLLTRVDVLVGLGLGYLALDRATPTLSPGESQRLRIATQLRSGLFGVVYVLDEPSAGLHPADAESLVDVLDDLRAGGNSVFVVEHDMSIVRRADWIVDVGPRAGSGGGTVLYSGPVAGLAEVEASVTRRFLEPRQPTVDRAVRAPIGTLELRDLTLHNLRGLDVDLPLGVLTAVTGVSGSGKSSLVGGVLPGAATSHPIIDRVVQVDQKPIGRTPRSNLATYTGLFDAVRAAFAQTDEAKARGWGAGRFSFNVAGGRCEVCQGEGSVSVELLFLPGSWAPCPECHGSRYTAETLEVRWNGASIADVLGMTVDEAAPFLAPLPAAGRGLETLREVGLGYLRLGQPAPELSGGEAQRIKLATELQRARTGHTLYLLDEPTTGLHPADVELLTAQLARLTDAGNTVVVVEHAMDVVASADHVIDMGPSGGVEGGQVVASGTPAEVAASTTSRTAPYLRDQLGR</sequence>
<evidence type="ECO:0000256" key="1">
    <source>
        <dbReference type="ARBA" id="ARBA00004496"/>
    </source>
</evidence>
<keyword evidence="8" id="KW-0863">Zinc-finger</keyword>
<keyword evidence="6" id="KW-0227">DNA damage</keyword>
<dbReference type="GO" id="GO:0003677">
    <property type="term" value="F:DNA binding"/>
    <property type="evidence" value="ECO:0007669"/>
    <property type="project" value="UniProtKB-KW"/>
</dbReference>
<keyword evidence="4" id="KW-0677">Repeat</keyword>
<dbReference type="GO" id="GO:0008270">
    <property type="term" value="F:zinc ion binding"/>
    <property type="evidence" value="ECO:0007669"/>
    <property type="project" value="UniProtKB-KW"/>
</dbReference>
<dbReference type="Gene3D" id="1.10.8.280">
    <property type="entry name" value="ABC transporter ATPase domain-like"/>
    <property type="match status" value="1"/>
</dbReference>
<keyword evidence="5" id="KW-0547">Nucleotide-binding</keyword>
<evidence type="ECO:0000256" key="10">
    <source>
        <dbReference type="ARBA" id="ARBA00022840"/>
    </source>
</evidence>
<evidence type="ECO:0000256" key="12">
    <source>
        <dbReference type="ARBA" id="ARBA00023125"/>
    </source>
</evidence>
<keyword evidence="12" id="KW-0238">DNA-binding</keyword>
<dbReference type="EMBL" id="JAHEWX010000004">
    <property type="protein sequence ID" value="MBT1541085.1"/>
    <property type="molecule type" value="Genomic_DNA"/>
</dbReference>
<keyword evidence="7" id="KW-0228">DNA excision</keyword>
<keyword evidence="13" id="KW-0234">DNA repair</keyword>
<evidence type="ECO:0000256" key="5">
    <source>
        <dbReference type="ARBA" id="ARBA00022741"/>
    </source>
</evidence>
<dbReference type="PANTHER" id="PTHR43152:SF1">
    <property type="entry name" value="UVRA PROTEIN"/>
    <property type="match status" value="1"/>
</dbReference>
<comment type="similarity">
    <text evidence="14">Belongs to the ABC transporter superfamily. UvrA family.</text>
</comment>
<dbReference type="GO" id="GO:0005524">
    <property type="term" value="F:ATP binding"/>
    <property type="evidence" value="ECO:0007669"/>
    <property type="project" value="UniProtKB-KW"/>
</dbReference>
<evidence type="ECO:0000256" key="11">
    <source>
        <dbReference type="ARBA" id="ARBA00022881"/>
    </source>
</evidence>
<evidence type="ECO:0000256" key="2">
    <source>
        <dbReference type="ARBA" id="ARBA00022490"/>
    </source>
</evidence>
<keyword evidence="3" id="KW-0479">Metal-binding</keyword>
<dbReference type="InterPro" id="IPR017871">
    <property type="entry name" value="ABC_transporter-like_CS"/>
</dbReference>
<dbReference type="InterPro" id="IPR003439">
    <property type="entry name" value="ABC_transporter-like_ATP-bd"/>
</dbReference>
<dbReference type="Pfam" id="PF17755">
    <property type="entry name" value="UvrA_DNA-bind"/>
    <property type="match status" value="1"/>
</dbReference>
<dbReference type="Gene3D" id="3.40.50.300">
    <property type="entry name" value="P-loop containing nucleotide triphosphate hydrolases"/>
    <property type="match status" value="2"/>
</dbReference>
<feature type="domain" description="ABC transporter" evidence="18">
    <location>
        <begin position="480"/>
        <end position="802"/>
    </location>
</feature>
<evidence type="ECO:0000259" key="18">
    <source>
        <dbReference type="PROSITE" id="PS50893"/>
    </source>
</evidence>
<dbReference type="AlphaFoldDB" id="A0A9Q2W2I5"/>
<evidence type="ECO:0000256" key="4">
    <source>
        <dbReference type="ARBA" id="ARBA00022737"/>
    </source>
</evidence>
<evidence type="ECO:0000256" key="6">
    <source>
        <dbReference type="ARBA" id="ARBA00022763"/>
    </source>
</evidence>
<reference evidence="19" key="1">
    <citation type="submission" date="2021-05" db="EMBL/GenBank/DDBJ databases">
        <title>Whole genome sequence of Curtobacterium flaccumfaciens pv. flaccumfaciens strain CFBP 3417.</title>
        <authorList>
            <person name="Osdaghi E."/>
            <person name="Taghouti G."/>
            <person name="Portier P."/>
            <person name="Fazliarab A."/>
            <person name="Taghavi S.M."/>
            <person name="Briand M."/>
            <person name="Le-Saux M."/>
            <person name="Jacques M.-A."/>
        </authorList>
    </citation>
    <scope>NUCLEOTIDE SEQUENCE</scope>
    <source>
        <strain evidence="19">CFBP 3417</strain>
    </source>
</reference>
<evidence type="ECO:0000256" key="17">
    <source>
        <dbReference type="SAM" id="MobiDB-lite"/>
    </source>
</evidence>
<gene>
    <name evidence="19" type="ORF">KK103_04865</name>
</gene>
<dbReference type="GO" id="GO:0016887">
    <property type="term" value="F:ATP hydrolysis activity"/>
    <property type="evidence" value="ECO:0007669"/>
    <property type="project" value="InterPro"/>
</dbReference>
<evidence type="ECO:0000256" key="7">
    <source>
        <dbReference type="ARBA" id="ARBA00022769"/>
    </source>
</evidence>
<evidence type="ECO:0000256" key="16">
    <source>
        <dbReference type="ARBA" id="ARBA00042156"/>
    </source>
</evidence>
<dbReference type="SUPFAM" id="SSF52540">
    <property type="entry name" value="P-loop containing nucleoside triphosphate hydrolases"/>
    <property type="match status" value="2"/>
</dbReference>
<comment type="subcellular location">
    <subcellularLocation>
        <location evidence="1">Cytoplasm</location>
    </subcellularLocation>
</comment>
<dbReference type="InterPro" id="IPR027417">
    <property type="entry name" value="P-loop_NTPase"/>
</dbReference>
<protein>
    <recommendedName>
        <fullName evidence="15">UvrABC system protein A</fullName>
    </recommendedName>
    <alternativeName>
        <fullName evidence="16">Excinuclease ABC subunit A</fullName>
    </alternativeName>
</protein>
<keyword evidence="11" id="KW-0267">Excision nuclease</keyword>
<evidence type="ECO:0000256" key="13">
    <source>
        <dbReference type="ARBA" id="ARBA00023204"/>
    </source>
</evidence>
<evidence type="ECO:0000256" key="3">
    <source>
        <dbReference type="ARBA" id="ARBA00022723"/>
    </source>
</evidence>
<dbReference type="GO" id="GO:0006281">
    <property type="term" value="P:DNA repair"/>
    <property type="evidence" value="ECO:0007669"/>
    <property type="project" value="UniProtKB-KW"/>
</dbReference>
<dbReference type="Gene3D" id="1.20.1580.10">
    <property type="entry name" value="ABC transporter ATPase like domain"/>
    <property type="match status" value="2"/>
</dbReference>
<keyword evidence="10" id="KW-0067">ATP-binding</keyword>
<evidence type="ECO:0000256" key="9">
    <source>
        <dbReference type="ARBA" id="ARBA00022833"/>
    </source>
</evidence>
<dbReference type="Proteomes" id="UP000709437">
    <property type="component" value="Unassembled WGS sequence"/>
</dbReference>
<dbReference type="PROSITE" id="PS50893">
    <property type="entry name" value="ABC_TRANSPORTER_2"/>
    <property type="match status" value="1"/>
</dbReference>
<keyword evidence="9" id="KW-0862">Zinc</keyword>